<sequence length="61" mass="6881">MGSGRNEKGYKFDLSLKLGITLQQRVKGSKATKDIFTRLSPIHTDYGLLPVKMTQFLLILL</sequence>
<dbReference type="EMBL" id="BARV01018914">
    <property type="protein sequence ID" value="GAI25070.1"/>
    <property type="molecule type" value="Genomic_DNA"/>
</dbReference>
<protein>
    <submittedName>
        <fullName evidence="1">Uncharacterized protein</fullName>
    </submittedName>
</protein>
<accession>X1NE50</accession>
<name>X1NE50_9ZZZZ</name>
<organism evidence="1">
    <name type="scientific">marine sediment metagenome</name>
    <dbReference type="NCBI Taxonomy" id="412755"/>
    <lineage>
        <taxon>unclassified sequences</taxon>
        <taxon>metagenomes</taxon>
        <taxon>ecological metagenomes</taxon>
    </lineage>
</organism>
<reference evidence="1" key="1">
    <citation type="journal article" date="2014" name="Front. Microbiol.">
        <title>High frequency of phylogenetically diverse reductive dehalogenase-homologous genes in deep subseafloor sedimentary metagenomes.</title>
        <authorList>
            <person name="Kawai M."/>
            <person name="Futagami T."/>
            <person name="Toyoda A."/>
            <person name="Takaki Y."/>
            <person name="Nishi S."/>
            <person name="Hori S."/>
            <person name="Arai W."/>
            <person name="Tsubouchi T."/>
            <person name="Morono Y."/>
            <person name="Uchiyama I."/>
            <person name="Ito T."/>
            <person name="Fujiyama A."/>
            <person name="Inagaki F."/>
            <person name="Takami H."/>
        </authorList>
    </citation>
    <scope>NUCLEOTIDE SEQUENCE</scope>
    <source>
        <strain evidence="1">Expedition CK06-06</strain>
    </source>
</reference>
<dbReference type="AlphaFoldDB" id="X1NE50"/>
<comment type="caution">
    <text evidence="1">The sequence shown here is derived from an EMBL/GenBank/DDBJ whole genome shotgun (WGS) entry which is preliminary data.</text>
</comment>
<evidence type="ECO:0000313" key="1">
    <source>
        <dbReference type="EMBL" id="GAI25070.1"/>
    </source>
</evidence>
<proteinExistence type="predicted"/>
<gene>
    <name evidence="1" type="ORF">S06H3_31889</name>
</gene>